<feature type="compositionally biased region" description="Basic residues" evidence="6">
    <location>
        <begin position="7"/>
        <end position="25"/>
    </location>
</feature>
<feature type="compositionally biased region" description="Low complexity" evidence="6">
    <location>
        <begin position="384"/>
        <end position="403"/>
    </location>
</feature>
<dbReference type="InterPro" id="IPR038766">
    <property type="entry name" value="Membrane_comp_ABC_pdt"/>
</dbReference>
<feature type="transmembrane region" description="Helical" evidence="7">
    <location>
        <begin position="655"/>
        <end position="675"/>
    </location>
</feature>
<keyword evidence="3 7" id="KW-0812">Transmembrane</keyword>
<dbReference type="Proteomes" id="UP000216444">
    <property type="component" value="Unassembled WGS sequence"/>
</dbReference>
<evidence type="ECO:0000259" key="8">
    <source>
        <dbReference type="Pfam" id="PF02687"/>
    </source>
</evidence>
<evidence type="ECO:0000256" key="2">
    <source>
        <dbReference type="ARBA" id="ARBA00022475"/>
    </source>
</evidence>
<feature type="compositionally biased region" description="Low complexity" evidence="6">
    <location>
        <begin position="355"/>
        <end position="374"/>
    </location>
</feature>
<feature type="region of interest" description="Disordered" evidence="6">
    <location>
        <begin position="294"/>
        <end position="327"/>
    </location>
</feature>
<dbReference type="AlphaFoldDB" id="A0A261F886"/>
<feature type="transmembrane region" description="Helical" evidence="7">
    <location>
        <begin position="580"/>
        <end position="602"/>
    </location>
</feature>
<evidence type="ECO:0000256" key="5">
    <source>
        <dbReference type="ARBA" id="ARBA00023136"/>
    </source>
</evidence>
<feature type="transmembrane region" description="Helical" evidence="7">
    <location>
        <begin position="48"/>
        <end position="68"/>
    </location>
</feature>
<organism evidence="9 10">
    <name type="scientific">Bifidobacterium tissieri</name>
    <dbReference type="NCBI Taxonomy" id="1630162"/>
    <lineage>
        <taxon>Bacteria</taxon>
        <taxon>Bacillati</taxon>
        <taxon>Actinomycetota</taxon>
        <taxon>Actinomycetes</taxon>
        <taxon>Bifidobacteriales</taxon>
        <taxon>Bifidobacteriaceae</taxon>
        <taxon>Bifidobacterium</taxon>
    </lineage>
</organism>
<feature type="transmembrane region" description="Helical" evidence="7">
    <location>
        <begin position="485"/>
        <end position="506"/>
    </location>
</feature>
<sequence>MTIPARTSRKPAPRRKPAHSAASRRRPVVNTAFAKDIRRTIAHNGKRFISILIITALGVTMATGLHAACLDLLRSADSFFDGQHLYDVSVVSTLGLTDDDITALAKVKGAENVRGGRSEEANVSVNGDTATATLSQIVTGFNTPYVLDGRLPDNDHETVTTSAYLNNSGAKIGDTVSFTNAANDTNTAGDSVGFDDGSGTNEIFSRHDYTIVGTVIDPTNTNNSEGATAFRDTSSVPDYTFFMTDAAVNADARDVYTAAYVSVSGASAERAYSDAYTTRVDTVKNAIVDIQSDREQTRTTSIKDKATATVDDEERKANDELGKAQAQIDDARNELADRQRQIDTQEAQLDAQEKQLQAARSQQSAGRSASPTAESEAESEPADETSAAQAQAQMQAAQAQAEAAAHRIAEGRAQIKDARQQIADAQSKLDSQQSELDQNKAEAQQKIADARVEVDKIEPARWYVRDRMALGGYSSIDSDTKSINAIGTVFPVMFLLVAVLISLTAITRMVEEERGLIGTYKALGYRRGEILRKYVIYALLACLAGGLLGDLLGFIAMPKIIFSIFETMYLLPAFTLHFDWLYGVAGIALFVVAIVGSAILACRSELRLSPAALMRPKAPRAGKRILLERIGFIWKRMSFLNKVTARNLFRYKSRAFMTIAGIMGCTMLLMCGFAIKDSVVELSPSQYGGVYEYDLMAVTNDGDHDAALNELSTNNRVKDVQSVRIDSGTVNAINGNREESVQILVVPRAGDISGYINLREAQSDYSAAVGGGAPVTLTDTGVAITKNAQQMLDLTEGGKAHLKDSSLNGVDVTVDSVVENYLGNTVYMTQPLYEKLFGDYKANGMLAHLNGDADAQIGFTTDLRHDSRYLSVTGTAELVRDFAKNFTLINTVVYVLLVLAGALAFVVLFTLGTTNISERQRELATIKVLGFRKREVRHYVNKEMIILTLIGVVFGLPFGRLVAEGFTVALRMPSMYFAVHAHWISYVYSAVLALGFALVVAQVTNRMLDRIDMVSALKSPE</sequence>
<evidence type="ECO:0000313" key="10">
    <source>
        <dbReference type="Proteomes" id="UP000216444"/>
    </source>
</evidence>
<dbReference type="PANTHER" id="PTHR30287">
    <property type="entry name" value="MEMBRANE COMPONENT OF PREDICTED ABC SUPERFAMILY METABOLITE UPTAKE TRANSPORTER"/>
    <property type="match status" value="1"/>
</dbReference>
<keyword evidence="5 7" id="KW-0472">Membrane</keyword>
<feature type="transmembrane region" description="Helical" evidence="7">
    <location>
        <begin position="892"/>
        <end position="911"/>
    </location>
</feature>
<keyword evidence="10" id="KW-1185">Reference proteome</keyword>
<dbReference type="InterPro" id="IPR003838">
    <property type="entry name" value="ABC3_permease_C"/>
</dbReference>
<feature type="domain" description="ABC3 transporter permease C-terminal" evidence="8">
    <location>
        <begin position="895"/>
        <end position="1000"/>
    </location>
</feature>
<proteinExistence type="predicted"/>
<keyword evidence="4 7" id="KW-1133">Transmembrane helix</keyword>
<comment type="subcellular location">
    <subcellularLocation>
        <location evidence="1">Cell membrane</location>
        <topology evidence="1">Multi-pass membrane protein</topology>
    </subcellularLocation>
</comment>
<protein>
    <submittedName>
        <fullName evidence="9">FtsX-like permease family</fullName>
    </submittedName>
</protein>
<name>A0A261F886_9BIFI</name>
<evidence type="ECO:0000256" key="4">
    <source>
        <dbReference type="ARBA" id="ARBA00022989"/>
    </source>
</evidence>
<dbReference type="Pfam" id="PF02687">
    <property type="entry name" value="FtsX"/>
    <property type="match status" value="2"/>
</dbReference>
<keyword evidence="2" id="KW-1003">Cell membrane</keyword>
<feature type="transmembrane region" description="Helical" evidence="7">
    <location>
        <begin position="944"/>
        <end position="963"/>
    </location>
</feature>
<evidence type="ECO:0000256" key="3">
    <source>
        <dbReference type="ARBA" id="ARBA00022692"/>
    </source>
</evidence>
<feature type="region of interest" description="Disordered" evidence="6">
    <location>
        <begin position="1"/>
        <end position="25"/>
    </location>
</feature>
<evidence type="ECO:0000256" key="7">
    <source>
        <dbReference type="SAM" id="Phobius"/>
    </source>
</evidence>
<feature type="domain" description="ABC3 transporter permease C-terminal" evidence="8">
    <location>
        <begin position="489"/>
        <end position="601"/>
    </location>
</feature>
<dbReference type="GO" id="GO:0005886">
    <property type="term" value="C:plasma membrane"/>
    <property type="evidence" value="ECO:0007669"/>
    <property type="project" value="UniProtKB-SubCell"/>
</dbReference>
<evidence type="ECO:0000313" key="9">
    <source>
        <dbReference type="EMBL" id="OZG55370.1"/>
    </source>
</evidence>
<dbReference type="RefSeq" id="WP_143248951.1">
    <property type="nucleotide sequence ID" value="NZ_MWWV01000024.1"/>
</dbReference>
<evidence type="ECO:0000256" key="6">
    <source>
        <dbReference type="SAM" id="MobiDB-lite"/>
    </source>
</evidence>
<dbReference type="PANTHER" id="PTHR30287:SF1">
    <property type="entry name" value="INNER MEMBRANE PROTEIN"/>
    <property type="match status" value="1"/>
</dbReference>
<feature type="transmembrane region" description="Helical" evidence="7">
    <location>
        <begin position="983"/>
        <end position="1003"/>
    </location>
</feature>
<feature type="region of interest" description="Disordered" evidence="6">
    <location>
        <begin position="347"/>
        <end position="440"/>
    </location>
</feature>
<feature type="compositionally biased region" description="Basic and acidic residues" evidence="6">
    <location>
        <begin position="294"/>
        <end position="306"/>
    </location>
</feature>
<gene>
    <name evidence="9" type="ORF">BTIS_2216</name>
</gene>
<feature type="compositionally biased region" description="Basic and acidic residues" evidence="6">
    <location>
        <begin position="313"/>
        <end position="322"/>
    </location>
</feature>
<evidence type="ECO:0000256" key="1">
    <source>
        <dbReference type="ARBA" id="ARBA00004651"/>
    </source>
</evidence>
<feature type="transmembrane region" description="Helical" evidence="7">
    <location>
        <begin position="534"/>
        <end position="560"/>
    </location>
</feature>
<accession>A0A261F886</accession>
<comment type="caution">
    <text evidence="9">The sequence shown here is derived from an EMBL/GenBank/DDBJ whole genome shotgun (WGS) entry which is preliminary data.</text>
</comment>
<dbReference type="EMBL" id="MWWV01000024">
    <property type="protein sequence ID" value="OZG55370.1"/>
    <property type="molecule type" value="Genomic_DNA"/>
</dbReference>
<reference evidence="9 10" key="1">
    <citation type="journal article" date="2017" name="BMC Genomics">
        <title>Comparative genomic and phylogenomic analyses of the Bifidobacteriaceae family.</title>
        <authorList>
            <person name="Lugli G.A."/>
            <person name="Milani C."/>
            <person name="Turroni F."/>
            <person name="Duranti S."/>
            <person name="Mancabelli L."/>
            <person name="Mangifesta M."/>
            <person name="Ferrario C."/>
            <person name="Modesto M."/>
            <person name="Mattarelli P."/>
            <person name="Jiri K."/>
            <person name="van Sinderen D."/>
            <person name="Ventura M."/>
        </authorList>
    </citation>
    <scope>NUCLEOTIDE SEQUENCE [LARGE SCALE GENOMIC DNA]</scope>
    <source>
        <strain evidence="9 10">DSM 100201</strain>
    </source>
</reference>
<feature type="compositionally biased region" description="Basic and acidic residues" evidence="6">
    <location>
        <begin position="404"/>
        <end position="419"/>
    </location>
</feature>
<dbReference type="SUPFAM" id="SSF64518">
    <property type="entry name" value="Phase 1 flagellin"/>
    <property type="match status" value="1"/>
</dbReference>